<accession>A0A067L8S6</accession>
<reference evidence="3 4" key="1">
    <citation type="journal article" date="2014" name="PLoS ONE">
        <title>Global Analysis of Gene Expression Profiles in Physic Nut (Jatropha curcas L.) Seedlings Exposed to Salt Stress.</title>
        <authorList>
            <person name="Zhang L."/>
            <person name="Zhang C."/>
            <person name="Wu P."/>
            <person name="Chen Y."/>
            <person name="Li M."/>
            <person name="Jiang H."/>
            <person name="Wu G."/>
        </authorList>
    </citation>
    <scope>NUCLEOTIDE SEQUENCE [LARGE SCALE GENOMIC DNA]</scope>
    <source>
        <strain evidence="4">cv. GZQX0401</strain>
        <tissue evidence="3">Young leaves</tissue>
    </source>
</reference>
<dbReference type="InterPro" id="IPR005645">
    <property type="entry name" value="FSH-like_dom"/>
</dbReference>
<evidence type="ECO:0000313" key="4">
    <source>
        <dbReference type="Proteomes" id="UP000027138"/>
    </source>
</evidence>
<dbReference type="AlphaFoldDB" id="A0A067L8S6"/>
<gene>
    <name evidence="3" type="ORF">JCGZ_01292</name>
</gene>
<feature type="region of interest" description="Disordered" evidence="1">
    <location>
        <begin position="98"/>
        <end position="168"/>
    </location>
</feature>
<name>A0A067L8S6_JATCU</name>
<dbReference type="PANTHER" id="PTHR22778:SF55">
    <property type="entry name" value="ESTERASE C25G4.2-LIKE"/>
    <property type="match status" value="1"/>
</dbReference>
<dbReference type="EMBL" id="KK914240">
    <property type="protein sequence ID" value="KDP44792.1"/>
    <property type="molecule type" value="Genomic_DNA"/>
</dbReference>
<feature type="domain" description="Serine hydrolase" evidence="2">
    <location>
        <begin position="2"/>
        <end position="70"/>
    </location>
</feature>
<protein>
    <recommendedName>
        <fullName evidence="2">Serine hydrolase domain-containing protein</fullName>
    </recommendedName>
</protein>
<organism evidence="3 4">
    <name type="scientific">Jatropha curcas</name>
    <name type="common">Barbados nut</name>
    <dbReference type="NCBI Taxonomy" id="180498"/>
    <lineage>
        <taxon>Eukaryota</taxon>
        <taxon>Viridiplantae</taxon>
        <taxon>Streptophyta</taxon>
        <taxon>Embryophyta</taxon>
        <taxon>Tracheophyta</taxon>
        <taxon>Spermatophyta</taxon>
        <taxon>Magnoliopsida</taxon>
        <taxon>eudicotyledons</taxon>
        <taxon>Gunneridae</taxon>
        <taxon>Pentapetalae</taxon>
        <taxon>rosids</taxon>
        <taxon>fabids</taxon>
        <taxon>Malpighiales</taxon>
        <taxon>Euphorbiaceae</taxon>
        <taxon>Crotonoideae</taxon>
        <taxon>Jatropheae</taxon>
        <taxon>Jatropha</taxon>
    </lineage>
</organism>
<dbReference type="Pfam" id="PF03959">
    <property type="entry name" value="FSH1"/>
    <property type="match status" value="1"/>
</dbReference>
<sequence length="168" mass="19139">MKLFISISGTKFRDPSICDIAYKDIMKIKSVHFIGAKDWLRLPSEELATAFDSPLIIRHPQGHTVPRLDEAAIEQLRGWVAEILQCHNKDLIEKLKNGEEAKMDAKKVREKTNENEKLKNGEAAKMDAEKVQEKNDENEKLKNGEAAKMDAKKVQEKPDEIEKQAEAE</sequence>
<evidence type="ECO:0000259" key="2">
    <source>
        <dbReference type="Pfam" id="PF03959"/>
    </source>
</evidence>
<proteinExistence type="predicted"/>
<dbReference type="PANTHER" id="PTHR22778">
    <property type="entry name" value="OVARIAN CANCER GENE-2 PROTEIN-RELATED"/>
    <property type="match status" value="1"/>
</dbReference>
<evidence type="ECO:0000313" key="3">
    <source>
        <dbReference type="EMBL" id="KDP44792.1"/>
    </source>
</evidence>
<dbReference type="InterPro" id="IPR029058">
    <property type="entry name" value="AB_hydrolase_fold"/>
</dbReference>
<dbReference type="Proteomes" id="UP000027138">
    <property type="component" value="Unassembled WGS sequence"/>
</dbReference>
<dbReference type="Gene3D" id="3.40.50.1820">
    <property type="entry name" value="alpha/beta hydrolase"/>
    <property type="match status" value="1"/>
</dbReference>
<keyword evidence="4" id="KW-1185">Reference proteome</keyword>
<dbReference type="OrthoDB" id="1701600at2759"/>
<evidence type="ECO:0000256" key="1">
    <source>
        <dbReference type="SAM" id="MobiDB-lite"/>
    </source>
</evidence>